<dbReference type="EMBL" id="LAZR01043352">
    <property type="protein sequence ID" value="KKL07286.1"/>
    <property type="molecule type" value="Genomic_DNA"/>
</dbReference>
<evidence type="ECO:0000313" key="1">
    <source>
        <dbReference type="EMBL" id="KKL07286.1"/>
    </source>
</evidence>
<proteinExistence type="predicted"/>
<reference evidence="1" key="1">
    <citation type="journal article" date="2015" name="Nature">
        <title>Complex archaea that bridge the gap between prokaryotes and eukaryotes.</title>
        <authorList>
            <person name="Spang A."/>
            <person name="Saw J.H."/>
            <person name="Jorgensen S.L."/>
            <person name="Zaremba-Niedzwiedzka K."/>
            <person name="Martijn J."/>
            <person name="Lind A.E."/>
            <person name="van Eijk R."/>
            <person name="Schleper C."/>
            <person name="Guy L."/>
            <person name="Ettema T.J."/>
        </authorList>
    </citation>
    <scope>NUCLEOTIDE SEQUENCE</scope>
</reference>
<organism evidence="1">
    <name type="scientific">marine sediment metagenome</name>
    <dbReference type="NCBI Taxonomy" id="412755"/>
    <lineage>
        <taxon>unclassified sequences</taxon>
        <taxon>metagenomes</taxon>
        <taxon>ecological metagenomes</taxon>
    </lineage>
</organism>
<dbReference type="AlphaFoldDB" id="A0A0F9CNR4"/>
<gene>
    <name evidence="1" type="ORF">LCGC14_2587540</name>
</gene>
<protein>
    <submittedName>
        <fullName evidence="1">Uncharacterized protein</fullName>
    </submittedName>
</protein>
<accession>A0A0F9CNR4</accession>
<name>A0A0F9CNR4_9ZZZZ</name>
<sequence>MRDKVNIDKTVFRKTPDSRWCVKVYKRRNSRLEAYAHHFRCTGASEEKRVYKQEWSWLVGDIPDESKGDTKARCHECGTLVPADILTIIRLHEGQ</sequence>
<comment type="caution">
    <text evidence="1">The sequence shown here is derived from an EMBL/GenBank/DDBJ whole genome shotgun (WGS) entry which is preliminary data.</text>
</comment>